<dbReference type="GO" id="GO:0004672">
    <property type="term" value="F:protein kinase activity"/>
    <property type="evidence" value="ECO:0007669"/>
    <property type="project" value="InterPro"/>
</dbReference>
<dbReference type="PROSITE" id="PS00109">
    <property type="entry name" value="PROTEIN_KINASE_TYR"/>
    <property type="match status" value="1"/>
</dbReference>
<dbReference type="OrthoDB" id="5569250at2759"/>
<evidence type="ECO:0000313" key="3">
    <source>
        <dbReference type="Proteomes" id="UP000297245"/>
    </source>
</evidence>
<sequence>CLTEVPANVVVDISEKIKDEIAKVKSVDEEEDGYIYTTELLNKIVELLKTHNCNLQEYNDNNVFVFKSKPNNPLSHHPGQYRPDFFALSKHIAEQLHNTPSWHHLHSVGEWKPGKVISSADEGQESVYVACLIQARPDNPSVLGIVMCSEGYVLSYGSPRGYVITEQLAYSDISPLIRYVHSLHAPLPAIILADRARTITLDSIAGLDDAPLWQITDPAYKIINRSFSPKFIGFPFMRMTTVLSDVNTQECLVVKDSYPDSKGLREADLVDLLGDEPPGWVIRVKPVDPTVEFEPLSELDFGDASLTQRTKQRLVFKSTGAPFHECQTISEAVGALYDILEASRWAIVKRRVLHRDISPGNVFIHPEPPSLPKDDVCFVQGVYESNPQSPSLTMLLDLDNGVQLPPTHKSLKEIYSSPDATTHELKALTGTPMYIARGPSLGRYRLRSEPYNFHTFDQIKPAEASELYEKAYPNDTFRQMQGKVGEFDETLHQEWVEKQAHTRRLVQRPWHDAESAMFVFLIFLLRAKPKGSSPEDEGRLCAMQDIYIAIRDTAIGTMADHWHYLINNGISSWERLLHTDLEHLVDYEFLVPSEGVNHEVVLHEIFQRQLFQLYYKLKKGELADVELDTVSFRPLY</sequence>
<keyword evidence="3" id="KW-1185">Reference proteome</keyword>
<dbReference type="Proteomes" id="UP000297245">
    <property type="component" value="Unassembled WGS sequence"/>
</dbReference>
<evidence type="ECO:0000259" key="1">
    <source>
        <dbReference type="Pfam" id="PF17667"/>
    </source>
</evidence>
<dbReference type="EMBL" id="ML179189">
    <property type="protein sequence ID" value="THU95887.1"/>
    <property type="molecule type" value="Genomic_DNA"/>
</dbReference>
<name>A0A4S8M1D5_DENBC</name>
<gene>
    <name evidence="2" type="ORF">K435DRAFT_778820</name>
</gene>
<accession>A0A4S8M1D5</accession>
<protein>
    <recommendedName>
        <fullName evidence="1">Fungal-type protein kinase domain-containing protein</fullName>
    </recommendedName>
</protein>
<feature type="non-terminal residue" evidence="2">
    <location>
        <position position="1"/>
    </location>
</feature>
<dbReference type="InterPro" id="IPR008266">
    <property type="entry name" value="Tyr_kinase_AS"/>
</dbReference>
<evidence type="ECO:0000313" key="2">
    <source>
        <dbReference type="EMBL" id="THU95887.1"/>
    </source>
</evidence>
<dbReference type="Pfam" id="PF17667">
    <property type="entry name" value="Pkinase_fungal"/>
    <property type="match status" value="1"/>
</dbReference>
<organism evidence="2 3">
    <name type="scientific">Dendrothele bispora (strain CBS 962.96)</name>
    <dbReference type="NCBI Taxonomy" id="1314807"/>
    <lineage>
        <taxon>Eukaryota</taxon>
        <taxon>Fungi</taxon>
        <taxon>Dikarya</taxon>
        <taxon>Basidiomycota</taxon>
        <taxon>Agaricomycotina</taxon>
        <taxon>Agaricomycetes</taxon>
        <taxon>Agaricomycetidae</taxon>
        <taxon>Agaricales</taxon>
        <taxon>Agaricales incertae sedis</taxon>
        <taxon>Dendrothele</taxon>
    </lineage>
</organism>
<proteinExistence type="predicted"/>
<dbReference type="AlphaFoldDB" id="A0A4S8M1D5"/>
<dbReference type="InterPro" id="IPR040976">
    <property type="entry name" value="Pkinase_fungal"/>
</dbReference>
<feature type="domain" description="Fungal-type protein kinase" evidence="1">
    <location>
        <begin position="306"/>
        <end position="521"/>
    </location>
</feature>
<reference evidence="2 3" key="1">
    <citation type="journal article" date="2019" name="Nat. Ecol. Evol.">
        <title>Megaphylogeny resolves global patterns of mushroom evolution.</title>
        <authorList>
            <person name="Varga T."/>
            <person name="Krizsan K."/>
            <person name="Foldi C."/>
            <person name="Dima B."/>
            <person name="Sanchez-Garcia M."/>
            <person name="Sanchez-Ramirez S."/>
            <person name="Szollosi G.J."/>
            <person name="Szarkandi J.G."/>
            <person name="Papp V."/>
            <person name="Albert L."/>
            <person name="Andreopoulos W."/>
            <person name="Angelini C."/>
            <person name="Antonin V."/>
            <person name="Barry K.W."/>
            <person name="Bougher N.L."/>
            <person name="Buchanan P."/>
            <person name="Buyck B."/>
            <person name="Bense V."/>
            <person name="Catcheside P."/>
            <person name="Chovatia M."/>
            <person name="Cooper J."/>
            <person name="Damon W."/>
            <person name="Desjardin D."/>
            <person name="Finy P."/>
            <person name="Geml J."/>
            <person name="Haridas S."/>
            <person name="Hughes K."/>
            <person name="Justo A."/>
            <person name="Karasinski D."/>
            <person name="Kautmanova I."/>
            <person name="Kiss B."/>
            <person name="Kocsube S."/>
            <person name="Kotiranta H."/>
            <person name="LaButti K.M."/>
            <person name="Lechner B.E."/>
            <person name="Liimatainen K."/>
            <person name="Lipzen A."/>
            <person name="Lukacs Z."/>
            <person name="Mihaltcheva S."/>
            <person name="Morgado L.N."/>
            <person name="Niskanen T."/>
            <person name="Noordeloos M.E."/>
            <person name="Ohm R.A."/>
            <person name="Ortiz-Santana B."/>
            <person name="Ovrebo C."/>
            <person name="Racz N."/>
            <person name="Riley R."/>
            <person name="Savchenko A."/>
            <person name="Shiryaev A."/>
            <person name="Soop K."/>
            <person name="Spirin V."/>
            <person name="Szebenyi C."/>
            <person name="Tomsovsky M."/>
            <person name="Tulloss R.E."/>
            <person name="Uehling J."/>
            <person name="Grigoriev I.V."/>
            <person name="Vagvolgyi C."/>
            <person name="Papp T."/>
            <person name="Martin F.M."/>
            <person name="Miettinen O."/>
            <person name="Hibbett D.S."/>
            <person name="Nagy L.G."/>
        </authorList>
    </citation>
    <scope>NUCLEOTIDE SEQUENCE [LARGE SCALE GENOMIC DNA]</scope>
    <source>
        <strain evidence="2 3">CBS 962.96</strain>
    </source>
</reference>